<dbReference type="AlphaFoldDB" id="A0A501PZ44"/>
<proteinExistence type="predicted"/>
<evidence type="ECO:0000256" key="8">
    <source>
        <dbReference type="ARBA" id="ARBA00023267"/>
    </source>
</evidence>
<organism evidence="11 12">
    <name type="scientific">Flavobacterium microcysteis</name>
    <dbReference type="NCBI Taxonomy" id="2596891"/>
    <lineage>
        <taxon>Bacteria</taxon>
        <taxon>Pseudomonadati</taxon>
        <taxon>Bacteroidota</taxon>
        <taxon>Flavobacteriia</taxon>
        <taxon>Flavobacteriales</taxon>
        <taxon>Flavobacteriaceae</taxon>
        <taxon>Flavobacterium</taxon>
    </lineage>
</organism>
<dbReference type="RefSeq" id="WP_140001570.1">
    <property type="nucleotide sequence ID" value="NZ_VFJE01000056.1"/>
</dbReference>
<name>A0A501PZ44_9FLAO</name>
<evidence type="ECO:0000256" key="5">
    <source>
        <dbReference type="ARBA" id="ARBA00022832"/>
    </source>
</evidence>
<dbReference type="InterPro" id="IPR000089">
    <property type="entry name" value="Biotin_lipoyl"/>
</dbReference>
<accession>A0A501PZ44</accession>
<comment type="function">
    <text evidence="1 9">This protein is a component of the acetyl coenzyme A carboxylase complex; first, biotin carboxylase catalyzes the carboxylation of the carrier protein and then the transcarboxylase transfers the carboxyl group to form malonyl-CoA.</text>
</comment>
<dbReference type="EMBL" id="VFJE01000056">
    <property type="protein sequence ID" value="TPD65327.1"/>
    <property type="molecule type" value="Genomic_DNA"/>
</dbReference>
<dbReference type="InterPro" id="IPR001882">
    <property type="entry name" value="Biotin_BS"/>
</dbReference>
<comment type="caution">
    <text evidence="11">The sequence shown here is derived from an EMBL/GenBank/DDBJ whole genome shotgun (WGS) entry which is preliminary data.</text>
</comment>
<sequence>MDIREIQNLIKFVAKSGATEVKLEMDDFKITIKTTEGGTSETTTYIQQAPISHALPQAAMPQPVAPTAPAAPVASSTDEDTSKYVMVKSPIIGTLYRKPSPDKAPFVEVGSTISKGDVVCVIEAMKLFNEIESEVSGKIVKVLVDDASPVEFDQPLFLVDPS</sequence>
<dbReference type="PANTHER" id="PTHR45266">
    <property type="entry name" value="OXALOACETATE DECARBOXYLASE ALPHA CHAIN"/>
    <property type="match status" value="1"/>
</dbReference>
<dbReference type="PROSITE" id="PS00188">
    <property type="entry name" value="BIOTIN"/>
    <property type="match status" value="1"/>
</dbReference>
<dbReference type="UniPathway" id="UPA00094"/>
<evidence type="ECO:0000313" key="12">
    <source>
        <dbReference type="Proteomes" id="UP000319175"/>
    </source>
</evidence>
<evidence type="ECO:0000259" key="10">
    <source>
        <dbReference type="PROSITE" id="PS50968"/>
    </source>
</evidence>
<dbReference type="SUPFAM" id="SSF51230">
    <property type="entry name" value="Single hybrid motif"/>
    <property type="match status" value="1"/>
</dbReference>
<evidence type="ECO:0000256" key="3">
    <source>
        <dbReference type="ARBA" id="ARBA00017562"/>
    </source>
</evidence>
<keyword evidence="5 9" id="KW-0276">Fatty acid metabolism</keyword>
<dbReference type="Pfam" id="PF00364">
    <property type="entry name" value="Biotin_lipoyl"/>
    <property type="match status" value="1"/>
</dbReference>
<keyword evidence="12" id="KW-1185">Reference proteome</keyword>
<dbReference type="GO" id="GO:0006633">
    <property type="term" value="P:fatty acid biosynthetic process"/>
    <property type="evidence" value="ECO:0007669"/>
    <property type="project" value="UniProtKB-UniPathway"/>
</dbReference>
<dbReference type="CDD" id="cd06850">
    <property type="entry name" value="biotinyl_domain"/>
    <property type="match status" value="1"/>
</dbReference>
<evidence type="ECO:0000256" key="4">
    <source>
        <dbReference type="ARBA" id="ARBA00022516"/>
    </source>
</evidence>
<keyword evidence="8 9" id="KW-0092">Biotin</keyword>
<dbReference type="Proteomes" id="UP000319175">
    <property type="component" value="Unassembled WGS sequence"/>
</dbReference>
<dbReference type="InterPro" id="IPR001249">
    <property type="entry name" value="AcCoA_biotinCC"/>
</dbReference>
<dbReference type="GO" id="GO:0009317">
    <property type="term" value="C:acetyl-CoA carboxylase complex"/>
    <property type="evidence" value="ECO:0007669"/>
    <property type="project" value="InterPro"/>
</dbReference>
<dbReference type="GO" id="GO:0003989">
    <property type="term" value="F:acetyl-CoA carboxylase activity"/>
    <property type="evidence" value="ECO:0007669"/>
    <property type="project" value="InterPro"/>
</dbReference>
<evidence type="ECO:0000256" key="6">
    <source>
        <dbReference type="ARBA" id="ARBA00023098"/>
    </source>
</evidence>
<dbReference type="Gene3D" id="2.40.50.100">
    <property type="match status" value="1"/>
</dbReference>
<dbReference type="PROSITE" id="PS50968">
    <property type="entry name" value="BIOTINYL_LIPOYL"/>
    <property type="match status" value="1"/>
</dbReference>
<gene>
    <name evidence="11" type="primary">accB</name>
    <name evidence="11" type="ORF">FJA49_14095</name>
</gene>
<evidence type="ECO:0000256" key="1">
    <source>
        <dbReference type="ARBA" id="ARBA00003761"/>
    </source>
</evidence>
<dbReference type="PANTHER" id="PTHR45266:SF3">
    <property type="entry name" value="OXALOACETATE DECARBOXYLASE ALPHA CHAIN"/>
    <property type="match status" value="1"/>
</dbReference>
<dbReference type="OrthoDB" id="9811735at2"/>
<keyword evidence="6 9" id="KW-0443">Lipid metabolism</keyword>
<dbReference type="NCBIfam" id="TIGR00531">
    <property type="entry name" value="BCCP"/>
    <property type="match status" value="1"/>
</dbReference>
<evidence type="ECO:0000256" key="9">
    <source>
        <dbReference type="RuleBase" id="RU364072"/>
    </source>
</evidence>
<dbReference type="InterPro" id="IPR050709">
    <property type="entry name" value="Biotin_Carboxyl_Carrier/Decarb"/>
</dbReference>
<feature type="domain" description="Lipoyl-binding" evidence="10">
    <location>
        <begin position="84"/>
        <end position="160"/>
    </location>
</feature>
<keyword evidence="4 9" id="KW-0444">Lipid biosynthesis</keyword>
<reference evidence="11 12" key="1">
    <citation type="submission" date="2019-06" db="EMBL/GenBank/DDBJ databases">
        <title>Flavobacterium sp. MaA-Y11 from geoumgang.</title>
        <authorList>
            <person name="Jeong S."/>
        </authorList>
    </citation>
    <scope>NUCLEOTIDE SEQUENCE [LARGE SCALE GENOMIC DNA]</scope>
    <source>
        <strain evidence="11 12">MaA-Y11</strain>
    </source>
</reference>
<evidence type="ECO:0000256" key="7">
    <source>
        <dbReference type="ARBA" id="ARBA00023160"/>
    </source>
</evidence>
<comment type="pathway">
    <text evidence="2 9">Lipid metabolism; fatty acid biosynthesis.</text>
</comment>
<dbReference type="InterPro" id="IPR011053">
    <property type="entry name" value="Single_hybrid_motif"/>
</dbReference>
<evidence type="ECO:0000313" key="11">
    <source>
        <dbReference type="EMBL" id="TPD65327.1"/>
    </source>
</evidence>
<keyword evidence="7 9" id="KW-0275">Fatty acid biosynthesis</keyword>
<protein>
    <recommendedName>
        <fullName evidence="3 9">Biotin carboxyl carrier protein of acetyl-CoA carboxylase</fullName>
    </recommendedName>
</protein>
<dbReference type="PRINTS" id="PR01071">
    <property type="entry name" value="ACOABIOTINCC"/>
</dbReference>
<evidence type="ECO:0000256" key="2">
    <source>
        <dbReference type="ARBA" id="ARBA00005194"/>
    </source>
</evidence>